<dbReference type="EMBL" id="KV441549">
    <property type="protein sequence ID" value="OAG10869.1"/>
    <property type="molecule type" value="Genomic_DNA"/>
</dbReference>
<protein>
    <recommendedName>
        <fullName evidence="1">DUF1254 domain-containing protein</fullName>
    </recommendedName>
</protein>
<keyword evidence="3" id="KW-1185">Reference proteome</keyword>
<dbReference type="GeneID" id="28763502"/>
<dbReference type="AlphaFoldDB" id="A0A177CVX0"/>
<dbReference type="OrthoDB" id="2018906at2759"/>
<name>A0A177CVX0_9PLEO</name>
<dbReference type="Pfam" id="PF06863">
    <property type="entry name" value="DUF1254"/>
    <property type="match status" value="1"/>
</dbReference>
<dbReference type="InterPro" id="IPR010679">
    <property type="entry name" value="DUF1254"/>
</dbReference>
<gene>
    <name evidence="2" type="ORF">CC84DRAFT_1173198</name>
</gene>
<dbReference type="RefSeq" id="XP_018041234.1">
    <property type="nucleotide sequence ID" value="XM_018180016.1"/>
</dbReference>
<evidence type="ECO:0000313" key="2">
    <source>
        <dbReference type="EMBL" id="OAG10869.1"/>
    </source>
</evidence>
<dbReference type="InParanoid" id="A0A177CVX0"/>
<evidence type="ECO:0000259" key="1">
    <source>
        <dbReference type="Pfam" id="PF06863"/>
    </source>
</evidence>
<dbReference type="SUPFAM" id="SSF160935">
    <property type="entry name" value="VPA0735-like"/>
    <property type="match status" value="1"/>
</dbReference>
<dbReference type="Proteomes" id="UP000077069">
    <property type="component" value="Unassembled WGS sequence"/>
</dbReference>
<sequence length="150" mass="16423">MAPDNPVQLSKDDLDINVPDFVNRSGVFPLHDVYGNSFASIGSISNFTFGKFRVCYDQNRMPTPYGLGNARIMTNHAISDLAFVHALQGKMAVQETSRQGIPVAPALDLTAFQNSYFTRGNGTSREEATMPLTASIVPLMNQKPQITRNG</sequence>
<reference evidence="2 3" key="1">
    <citation type="submission" date="2016-05" db="EMBL/GenBank/DDBJ databases">
        <title>Comparative analysis of secretome profiles of manganese(II)-oxidizing ascomycete fungi.</title>
        <authorList>
            <consortium name="DOE Joint Genome Institute"/>
            <person name="Zeiner C.A."/>
            <person name="Purvine S.O."/>
            <person name="Zink E.M."/>
            <person name="Wu S."/>
            <person name="Pasa-Tolic L."/>
            <person name="Chaput D.L."/>
            <person name="Haridas S."/>
            <person name="Grigoriev I.V."/>
            <person name="Santelli C.M."/>
            <person name="Hansel C.M."/>
        </authorList>
    </citation>
    <scope>NUCLEOTIDE SEQUENCE [LARGE SCALE GENOMIC DNA]</scope>
    <source>
        <strain evidence="2 3">AP3s5-JAC2a</strain>
    </source>
</reference>
<proteinExistence type="predicted"/>
<organism evidence="2 3">
    <name type="scientific">Paraphaeosphaeria sporulosa</name>
    <dbReference type="NCBI Taxonomy" id="1460663"/>
    <lineage>
        <taxon>Eukaryota</taxon>
        <taxon>Fungi</taxon>
        <taxon>Dikarya</taxon>
        <taxon>Ascomycota</taxon>
        <taxon>Pezizomycotina</taxon>
        <taxon>Dothideomycetes</taxon>
        <taxon>Pleosporomycetidae</taxon>
        <taxon>Pleosporales</taxon>
        <taxon>Massarineae</taxon>
        <taxon>Didymosphaeriaceae</taxon>
        <taxon>Paraphaeosphaeria</taxon>
    </lineage>
</organism>
<evidence type="ECO:0000313" key="3">
    <source>
        <dbReference type="Proteomes" id="UP000077069"/>
    </source>
</evidence>
<accession>A0A177CVX0</accession>
<feature type="domain" description="DUF1254" evidence="1">
    <location>
        <begin position="7"/>
        <end position="93"/>
    </location>
</feature>